<organism evidence="1 2">
    <name type="scientific">Laspinema palackyanum D2a</name>
    <dbReference type="NCBI Taxonomy" id="2953684"/>
    <lineage>
        <taxon>Bacteria</taxon>
        <taxon>Bacillati</taxon>
        <taxon>Cyanobacteriota</taxon>
        <taxon>Cyanophyceae</taxon>
        <taxon>Oscillatoriophycideae</taxon>
        <taxon>Oscillatoriales</taxon>
        <taxon>Laspinemataceae</taxon>
        <taxon>Laspinema</taxon>
        <taxon>Laspinema palackyanum</taxon>
    </lineage>
</organism>
<sequence length="248" mass="28606">MKKKLKGLMVPDVKAAQEIAFALKSNSDSNAVILKTQDQRAIALAVDLAGVEETCKIGTRCRVAPPPLLTPMIYVACLAAYNAGILHGWWIDANQDEEDIKADIEEMLEDSPMDGAEEWAIHDFDNFGNLRIDEHESLETVARWGQLLGENPNEENALSHYIRYAKDKGIEPNNEDFQQRYCGFWENSEQFALKSEEVEELYQYEQFQKNNPFWSQYINWEYLGRDLELTDTFYYSEASSGIYVFREF</sequence>
<dbReference type="InterPro" id="IPR041895">
    <property type="entry name" value="ArdA_dom1"/>
</dbReference>
<evidence type="ECO:0000313" key="2">
    <source>
        <dbReference type="Proteomes" id="UP001525890"/>
    </source>
</evidence>
<dbReference type="Proteomes" id="UP001525890">
    <property type="component" value="Unassembled WGS sequence"/>
</dbReference>
<dbReference type="Pfam" id="PF07275">
    <property type="entry name" value="ArdA"/>
    <property type="match status" value="1"/>
</dbReference>
<dbReference type="EMBL" id="JAMXFF010000040">
    <property type="protein sequence ID" value="MCT7968968.1"/>
    <property type="molecule type" value="Genomic_DNA"/>
</dbReference>
<dbReference type="Gene3D" id="3.10.20.480">
    <property type="entry name" value="Antirestriction protein ArdA, domain 1"/>
    <property type="match status" value="1"/>
</dbReference>
<accession>A0ABT2MW38</accession>
<gene>
    <name evidence="1" type="ORF">NG799_21895</name>
</gene>
<protein>
    <submittedName>
        <fullName evidence="1">Antirestriction protein ArdA</fullName>
    </submittedName>
</protein>
<name>A0ABT2MW38_9CYAN</name>
<proteinExistence type="predicted"/>
<evidence type="ECO:0000313" key="1">
    <source>
        <dbReference type="EMBL" id="MCT7968968.1"/>
    </source>
</evidence>
<reference evidence="1 2" key="1">
    <citation type="journal article" date="2022" name="Front. Microbiol.">
        <title>High genomic differentiation and limited gene flow indicate recent cryptic speciation within the genus Laspinema (cyanobacteria).</title>
        <authorList>
            <person name="Stanojkovic A."/>
            <person name="Skoupy S."/>
            <person name="Skaloud P."/>
            <person name="Dvorak P."/>
        </authorList>
    </citation>
    <scope>NUCLEOTIDE SEQUENCE [LARGE SCALE GENOMIC DNA]</scope>
    <source>
        <strain evidence="1 2">D2a</strain>
    </source>
</reference>
<comment type="caution">
    <text evidence="1">The sequence shown here is derived from an EMBL/GenBank/DDBJ whole genome shotgun (WGS) entry which is preliminary data.</text>
</comment>
<dbReference type="RefSeq" id="WP_368008449.1">
    <property type="nucleotide sequence ID" value="NZ_JAMXFF010000040.1"/>
</dbReference>
<dbReference type="InterPro" id="IPR009899">
    <property type="entry name" value="ArdA"/>
</dbReference>
<keyword evidence="2" id="KW-1185">Reference proteome</keyword>